<feature type="transmembrane region" description="Helical" evidence="1">
    <location>
        <begin position="309"/>
        <end position="332"/>
    </location>
</feature>
<dbReference type="Pfam" id="PF18940">
    <property type="entry name" value="DUF5687"/>
    <property type="match status" value="1"/>
</dbReference>
<evidence type="ECO:0000313" key="3">
    <source>
        <dbReference type="Proteomes" id="UP001139409"/>
    </source>
</evidence>
<accession>A0A9X1KZX6</accession>
<sequence length="492" mass="56590">MIREFIRHQWLQFRRSPSFGREMGMTALVIFVGAMITFSLLILAITLPKLITSIPTQKDPVSLLNEMVIYYFLLDAVMRYLIQKVPALDVQPYLCLPVKRKTIAGYLLGRSLFSLFNIYPVMLLLPVTLQFLAPRYGTMNAVIWLASISLFSLCIHFLNILFKKKYDSTPWVWIILVVIASSNYALNYFYGYSFLEPLGAAMESILVSPYLIFIPVLGFLLLLYATYKFLGNHLYLEELVQKSDDHLESYSASFGFLNRGTLSNVLILQEIRLILRHKRTRSVLLLSLIFVGYGLLFFGNEAYQDSKGFFVFIGVFMSALFTINYGQFFWGWNTNQLDFYFTRPISLRTWISSRYRLLVISSILSTVLCIPYVYFGWDILLLMICGCLFNIGVNIPVMIRLSMWSPKAIDLNRSSFMNYQGTGVAQWLMAIPMLVGPYLIFLPVNYFGGFVPGILALGIVGLIGCLFRNQVITRLTNRLRVLKYKFIRDLTL</sequence>
<feature type="transmembrane region" description="Helical" evidence="1">
    <location>
        <begin position="282"/>
        <end position="303"/>
    </location>
</feature>
<evidence type="ECO:0000256" key="1">
    <source>
        <dbReference type="SAM" id="Phobius"/>
    </source>
</evidence>
<protein>
    <submittedName>
        <fullName evidence="2">DUF5687 family protein</fullName>
    </submittedName>
</protein>
<evidence type="ECO:0000313" key="2">
    <source>
        <dbReference type="EMBL" id="MCA6078800.1"/>
    </source>
</evidence>
<keyword evidence="3" id="KW-1185">Reference proteome</keyword>
<dbReference type="Proteomes" id="UP001139409">
    <property type="component" value="Unassembled WGS sequence"/>
</dbReference>
<gene>
    <name evidence="2" type="ORF">LDX50_28250</name>
</gene>
<feature type="transmembrane region" description="Helical" evidence="1">
    <location>
        <begin position="379"/>
        <end position="399"/>
    </location>
</feature>
<dbReference type="EMBL" id="JAIXNE010000007">
    <property type="protein sequence ID" value="MCA6078800.1"/>
    <property type="molecule type" value="Genomic_DNA"/>
</dbReference>
<reference evidence="2" key="1">
    <citation type="submission" date="2021-09" db="EMBL/GenBank/DDBJ databases">
        <title>Fulvivirga sp. isolated from coastal sediment.</title>
        <authorList>
            <person name="Yu H."/>
        </authorList>
    </citation>
    <scope>NUCLEOTIDE SEQUENCE</scope>
    <source>
        <strain evidence="2">1062</strain>
    </source>
</reference>
<comment type="caution">
    <text evidence="2">The sequence shown here is derived from an EMBL/GenBank/DDBJ whole genome shotgun (WGS) entry which is preliminary data.</text>
</comment>
<feature type="transmembrane region" description="Helical" evidence="1">
    <location>
        <begin position="171"/>
        <end position="190"/>
    </location>
</feature>
<feature type="transmembrane region" description="Helical" evidence="1">
    <location>
        <begin position="210"/>
        <end position="227"/>
    </location>
</feature>
<keyword evidence="1" id="KW-1133">Transmembrane helix</keyword>
<feature type="transmembrane region" description="Helical" evidence="1">
    <location>
        <begin position="446"/>
        <end position="467"/>
    </location>
</feature>
<keyword evidence="1" id="KW-0472">Membrane</keyword>
<organism evidence="2 3">
    <name type="scientific">Fulvivirga sedimenti</name>
    <dbReference type="NCBI Taxonomy" id="2879465"/>
    <lineage>
        <taxon>Bacteria</taxon>
        <taxon>Pseudomonadati</taxon>
        <taxon>Bacteroidota</taxon>
        <taxon>Cytophagia</taxon>
        <taxon>Cytophagales</taxon>
        <taxon>Fulvivirgaceae</taxon>
        <taxon>Fulvivirga</taxon>
    </lineage>
</organism>
<dbReference type="InterPro" id="IPR043742">
    <property type="entry name" value="DUF5687"/>
</dbReference>
<name>A0A9X1KZX6_9BACT</name>
<proteinExistence type="predicted"/>
<keyword evidence="1" id="KW-0812">Transmembrane</keyword>
<feature type="transmembrane region" description="Helical" evidence="1">
    <location>
        <begin position="141"/>
        <end position="162"/>
    </location>
</feature>
<feature type="transmembrane region" description="Helical" evidence="1">
    <location>
        <begin position="353"/>
        <end position="373"/>
    </location>
</feature>
<feature type="transmembrane region" description="Helical" evidence="1">
    <location>
        <begin position="419"/>
        <end position="440"/>
    </location>
</feature>
<dbReference type="AlphaFoldDB" id="A0A9X1KZX6"/>
<feature type="transmembrane region" description="Helical" evidence="1">
    <location>
        <begin position="67"/>
        <end position="82"/>
    </location>
</feature>
<dbReference type="RefSeq" id="WP_225699661.1">
    <property type="nucleotide sequence ID" value="NZ_JAIXNE010000007.1"/>
</dbReference>
<feature type="transmembrane region" description="Helical" evidence="1">
    <location>
        <begin position="24"/>
        <end position="47"/>
    </location>
</feature>
<feature type="transmembrane region" description="Helical" evidence="1">
    <location>
        <begin position="103"/>
        <end position="129"/>
    </location>
</feature>